<proteinExistence type="predicted"/>
<accession>A0A3B0ZYL7</accession>
<dbReference type="SUPFAM" id="SSF50939">
    <property type="entry name" value="Sialidases"/>
    <property type="match status" value="1"/>
</dbReference>
<dbReference type="InterPro" id="IPR036278">
    <property type="entry name" value="Sialidase_sf"/>
</dbReference>
<evidence type="ECO:0008006" key="2">
    <source>
        <dbReference type="Google" id="ProtNLM"/>
    </source>
</evidence>
<protein>
    <recommendedName>
        <fullName evidence="2">Sialidase domain-containing protein</fullName>
    </recommendedName>
</protein>
<name>A0A3B0ZYL7_9ZZZZ</name>
<dbReference type="Gene3D" id="2.120.10.10">
    <property type="match status" value="1"/>
</dbReference>
<sequence length="328" mass="36391">MLKVLKRFPVIAKKSGAYYSFPTLVKRGDTLFLAVRSATVDESEAHGREGIVSIYRAPVTDLEHWQPIPFDSNFDTDERWELDAILSSVGNQFYLQSRKYKHDSYNETFFSQLSFDERAQRLLEVERHSLASAQPALSASYGHLVRGEDGALLLPAYGGLSESGITSPLLFHSYDDGASWQLRAVVANSDSLGRYLNEYSMHHLGGKQWLALIRDNHKPSILWQSHSDDDGFSWSELTDSGLRGHAPMLCGMDSGIAAIYRDVSGPTSGVGFAYKIDGDERWKSAGIGRNYEGALYNGGYGDLVALGENHLFAAYYVADADESPWIEG</sequence>
<dbReference type="EMBL" id="UOFP01000146">
    <property type="protein sequence ID" value="VAW86564.1"/>
    <property type="molecule type" value="Genomic_DNA"/>
</dbReference>
<dbReference type="AlphaFoldDB" id="A0A3B0ZYL7"/>
<reference evidence="1" key="1">
    <citation type="submission" date="2018-06" db="EMBL/GenBank/DDBJ databases">
        <authorList>
            <person name="Zhirakovskaya E."/>
        </authorList>
    </citation>
    <scope>NUCLEOTIDE SEQUENCE</scope>
</reference>
<gene>
    <name evidence="1" type="ORF">MNBD_GAMMA18-1112</name>
</gene>
<dbReference type="CDD" id="cd15482">
    <property type="entry name" value="Sialidase_non-viral"/>
    <property type="match status" value="1"/>
</dbReference>
<evidence type="ECO:0000313" key="1">
    <source>
        <dbReference type="EMBL" id="VAW86564.1"/>
    </source>
</evidence>
<organism evidence="1">
    <name type="scientific">hydrothermal vent metagenome</name>
    <dbReference type="NCBI Taxonomy" id="652676"/>
    <lineage>
        <taxon>unclassified sequences</taxon>
        <taxon>metagenomes</taxon>
        <taxon>ecological metagenomes</taxon>
    </lineage>
</organism>
<feature type="non-terminal residue" evidence="1">
    <location>
        <position position="328"/>
    </location>
</feature>